<evidence type="ECO:0000313" key="1">
    <source>
        <dbReference type="EMBL" id="KAK5602918.1"/>
    </source>
</evidence>
<comment type="caution">
    <text evidence="1">The sequence shown here is derived from an EMBL/GenBank/DDBJ whole genome shotgun (WGS) entry which is preliminary data.</text>
</comment>
<accession>A0AAV9QZH4</accession>
<sequence length="172" mass="19007">MKSERRRQPDREVVLVYQEHTALAASSVSVVVPSSSLLQHLPERHQAEQDPDPSTASSQVQSPINSFLLQALLSTSALSAPHLSVFTPNHNHLRAHNPNPMSDLFLYLCVSESPFFAFFPIHFPLPCCNNTPQALSPFKALFLSLLGLERGRSLSIFPSVSQEPQIPARDAI</sequence>
<keyword evidence="2" id="KW-1185">Reference proteome</keyword>
<proteinExistence type="predicted"/>
<reference evidence="1 2" key="1">
    <citation type="submission" date="2021-06" db="EMBL/GenBank/DDBJ databases">
        <authorList>
            <person name="Palmer J.M."/>
        </authorList>
    </citation>
    <scope>NUCLEOTIDE SEQUENCE [LARGE SCALE GENOMIC DNA]</scope>
    <source>
        <strain evidence="1 2">MEX-2019</strain>
        <tissue evidence="1">Muscle</tissue>
    </source>
</reference>
<name>A0AAV9QZH4_9TELE</name>
<protein>
    <submittedName>
        <fullName evidence="1">Uncharacterized protein</fullName>
    </submittedName>
</protein>
<gene>
    <name evidence="1" type="ORF">CRENBAI_019528</name>
</gene>
<organism evidence="1 2">
    <name type="scientific">Crenichthys baileyi</name>
    <name type="common">White River springfish</name>
    <dbReference type="NCBI Taxonomy" id="28760"/>
    <lineage>
        <taxon>Eukaryota</taxon>
        <taxon>Metazoa</taxon>
        <taxon>Chordata</taxon>
        <taxon>Craniata</taxon>
        <taxon>Vertebrata</taxon>
        <taxon>Euteleostomi</taxon>
        <taxon>Actinopterygii</taxon>
        <taxon>Neopterygii</taxon>
        <taxon>Teleostei</taxon>
        <taxon>Neoteleostei</taxon>
        <taxon>Acanthomorphata</taxon>
        <taxon>Ovalentaria</taxon>
        <taxon>Atherinomorphae</taxon>
        <taxon>Cyprinodontiformes</taxon>
        <taxon>Goodeidae</taxon>
        <taxon>Crenichthys</taxon>
    </lineage>
</organism>
<dbReference type="AlphaFoldDB" id="A0AAV9QZH4"/>
<dbReference type="Proteomes" id="UP001311232">
    <property type="component" value="Unassembled WGS sequence"/>
</dbReference>
<dbReference type="EMBL" id="JAHHUM010002598">
    <property type="protein sequence ID" value="KAK5602918.1"/>
    <property type="molecule type" value="Genomic_DNA"/>
</dbReference>
<evidence type="ECO:0000313" key="2">
    <source>
        <dbReference type="Proteomes" id="UP001311232"/>
    </source>
</evidence>